<keyword evidence="3" id="KW-0804">Transcription</keyword>
<dbReference type="Pfam" id="PF00072">
    <property type="entry name" value="Response_reg"/>
    <property type="match status" value="1"/>
</dbReference>
<reference evidence="8" key="1">
    <citation type="submission" date="2023-08" db="EMBL/GenBank/DDBJ databases">
        <title>Functional and genomic diversity of the sorghum phyllosphere microbiome.</title>
        <authorList>
            <person name="Shade A."/>
        </authorList>
    </citation>
    <scope>NUCLEOTIDE SEQUENCE</scope>
    <source>
        <strain evidence="8">SORGH_AS_0974</strain>
        <strain evidence="7 9">SORGH_AS_1126</strain>
    </source>
</reference>
<dbReference type="PROSITE" id="PS50043">
    <property type="entry name" value="HTH_LUXR_2"/>
    <property type="match status" value="1"/>
</dbReference>
<name>A0AAJ2BAG6_9HYPH</name>
<keyword evidence="9" id="KW-1185">Reference proteome</keyword>
<dbReference type="InterPro" id="IPR000792">
    <property type="entry name" value="Tscrpt_reg_LuxR_C"/>
</dbReference>
<dbReference type="PANTHER" id="PTHR44688:SF16">
    <property type="entry name" value="DNA-BINDING TRANSCRIPTIONAL ACTIVATOR DEVR_DOSR"/>
    <property type="match status" value="1"/>
</dbReference>
<dbReference type="Gene3D" id="1.10.10.10">
    <property type="entry name" value="Winged helix-like DNA-binding domain superfamily/Winged helix DNA-binding domain"/>
    <property type="match status" value="1"/>
</dbReference>
<dbReference type="GO" id="GO:0003677">
    <property type="term" value="F:DNA binding"/>
    <property type="evidence" value="ECO:0007669"/>
    <property type="project" value="UniProtKB-KW"/>
</dbReference>
<accession>A0AAJ2BAG6</accession>
<proteinExistence type="predicted"/>
<keyword evidence="4" id="KW-0597">Phosphoprotein</keyword>
<evidence type="ECO:0000256" key="3">
    <source>
        <dbReference type="ARBA" id="ARBA00023163"/>
    </source>
</evidence>
<evidence type="ECO:0000256" key="1">
    <source>
        <dbReference type="ARBA" id="ARBA00023015"/>
    </source>
</evidence>
<dbReference type="CDD" id="cd06170">
    <property type="entry name" value="LuxR_C_like"/>
    <property type="match status" value="1"/>
</dbReference>
<dbReference type="EMBL" id="JAVIZC010000001">
    <property type="protein sequence ID" value="MDR6100967.1"/>
    <property type="molecule type" value="Genomic_DNA"/>
</dbReference>
<evidence type="ECO:0000259" key="5">
    <source>
        <dbReference type="PROSITE" id="PS50043"/>
    </source>
</evidence>
<dbReference type="PROSITE" id="PS50110">
    <property type="entry name" value="RESPONSE_REGULATORY"/>
    <property type="match status" value="1"/>
</dbReference>
<keyword evidence="1" id="KW-0805">Transcription regulation</keyword>
<dbReference type="PROSITE" id="PS00622">
    <property type="entry name" value="HTH_LUXR_1"/>
    <property type="match status" value="1"/>
</dbReference>
<feature type="domain" description="Response regulatory" evidence="6">
    <location>
        <begin position="8"/>
        <end position="122"/>
    </location>
</feature>
<evidence type="ECO:0000313" key="8">
    <source>
        <dbReference type="EMBL" id="MDR6100967.1"/>
    </source>
</evidence>
<dbReference type="Proteomes" id="UP001224781">
    <property type="component" value="Unassembled WGS sequence"/>
</dbReference>
<protein>
    <submittedName>
        <fullName evidence="8">Two-component system response regulator FixJ</fullName>
    </submittedName>
</protein>
<comment type="caution">
    <text evidence="8">The sequence shown here is derived from an EMBL/GenBank/DDBJ whole genome shotgun (WGS) entry which is preliminary data.</text>
</comment>
<dbReference type="Gene3D" id="3.40.50.2300">
    <property type="match status" value="1"/>
</dbReference>
<evidence type="ECO:0000256" key="2">
    <source>
        <dbReference type="ARBA" id="ARBA00023125"/>
    </source>
</evidence>
<dbReference type="SUPFAM" id="SSF52172">
    <property type="entry name" value="CheY-like"/>
    <property type="match status" value="1"/>
</dbReference>
<evidence type="ECO:0000256" key="4">
    <source>
        <dbReference type="PROSITE-ProRule" id="PRU00169"/>
    </source>
</evidence>
<dbReference type="GO" id="GO:0000160">
    <property type="term" value="P:phosphorelay signal transduction system"/>
    <property type="evidence" value="ECO:0007669"/>
    <property type="project" value="InterPro"/>
</dbReference>
<gene>
    <name evidence="8" type="ORF">QE369_001145</name>
    <name evidence="7" type="ORF">QE408_000816</name>
</gene>
<dbReference type="Pfam" id="PF00196">
    <property type="entry name" value="GerE"/>
    <property type="match status" value="1"/>
</dbReference>
<dbReference type="Proteomes" id="UP001255601">
    <property type="component" value="Unassembled WGS sequence"/>
</dbReference>
<feature type="domain" description="HTH luxR-type" evidence="5">
    <location>
        <begin position="137"/>
        <end position="202"/>
    </location>
</feature>
<dbReference type="SUPFAM" id="SSF46894">
    <property type="entry name" value="C-terminal effector domain of the bipartite response regulators"/>
    <property type="match status" value="1"/>
</dbReference>
<dbReference type="SMART" id="SM00448">
    <property type="entry name" value="REC"/>
    <property type="match status" value="1"/>
</dbReference>
<dbReference type="EMBL" id="JAUTBL010000001">
    <property type="protein sequence ID" value="MDQ1183694.1"/>
    <property type="molecule type" value="Genomic_DNA"/>
</dbReference>
<dbReference type="PRINTS" id="PR00038">
    <property type="entry name" value="HTHLUXR"/>
</dbReference>
<feature type="modified residue" description="4-aspartylphosphate" evidence="4">
    <location>
        <position position="57"/>
    </location>
</feature>
<evidence type="ECO:0000313" key="10">
    <source>
        <dbReference type="Proteomes" id="UP001255601"/>
    </source>
</evidence>
<evidence type="ECO:0000313" key="9">
    <source>
        <dbReference type="Proteomes" id="UP001224781"/>
    </source>
</evidence>
<organism evidence="8 10">
    <name type="scientific">Agrobacterium larrymoorei</name>
    <dbReference type="NCBI Taxonomy" id="160699"/>
    <lineage>
        <taxon>Bacteria</taxon>
        <taxon>Pseudomonadati</taxon>
        <taxon>Pseudomonadota</taxon>
        <taxon>Alphaproteobacteria</taxon>
        <taxon>Hyphomicrobiales</taxon>
        <taxon>Rhizobiaceae</taxon>
        <taxon>Rhizobium/Agrobacterium group</taxon>
        <taxon>Agrobacterium</taxon>
    </lineage>
</organism>
<dbReference type="GO" id="GO:0006355">
    <property type="term" value="P:regulation of DNA-templated transcription"/>
    <property type="evidence" value="ECO:0007669"/>
    <property type="project" value="InterPro"/>
</dbReference>
<dbReference type="InterPro" id="IPR001789">
    <property type="entry name" value="Sig_transdc_resp-reg_receiver"/>
</dbReference>
<dbReference type="InterPro" id="IPR016032">
    <property type="entry name" value="Sig_transdc_resp-reg_C-effctor"/>
</dbReference>
<dbReference type="RefSeq" id="WP_306928753.1">
    <property type="nucleotide sequence ID" value="NZ_JAUTBL010000001.1"/>
</dbReference>
<dbReference type="PANTHER" id="PTHR44688">
    <property type="entry name" value="DNA-BINDING TRANSCRIPTIONAL ACTIVATOR DEVR_DOSR"/>
    <property type="match status" value="1"/>
</dbReference>
<dbReference type="InterPro" id="IPR011006">
    <property type="entry name" value="CheY-like_superfamily"/>
</dbReference>
<dbReference type="InterPro" id="IPR036388">
    <property type="entry name" value="WH-like_DNA-bd_sf"/>
</dbReference>
<evidence type="ECO:0000259" key="6">
    <source>
        <dbReference type="PROSITE" id="PS50110"/>
    </source>
</evidence>
<evidence type="ECO:0000313" key="7">
    <source>
        <dbReference type="EMBL" id="MDQ1183694.1"/>
    </source>
</evidence>
<keyword evidence="2" id="KW-0238">DNA-binding</keyword>
<sequence>MEVGTSPFVYVVDDDPAVRRSLERLLDAVGFRVTSYATPKAFLGVAEDLALGCVLLDLRMPEMDGFEVQARLLLINPGLPVIVITAEGDVQSAVRAMKAGAVDFIEKPCSDETLISAIESALRGIGMKGRTEDIAAAAVLIGTLSPREREVLEALVAGQPNKVIAFRLGISVRTVEVHRSRMMERLGVRQLGQAVKLSVLASLAEGG</sequence>
<dbReference type="SMART" id="SM00421">
    <property type="entry name" value="HTH_LUXR"/>
    <property type="match status" value="1"/>
</dbReference>
<dbReference type="AlphaFoldDB" id="A0AAJ2BAG6"/>